<dbReference type="PeptideAtlas" id="Q9H7I8"/>
<sequence length="208" mass="22275">ITPTPPPPPRSREKESPRVAARVVVPVRSRERVLTSMGLTGVEGRGCRYSGCKMWPVRAVSIFSTLIGRRLAWRRGSEGGTACTKGLVLPAGDEPGPGPELFPESALVQAGSAPPPPPPPPPPPLCLLLLRAESEGAVLMTHPRAWEQRGGGLREARGGLGAARSPREQEQREEEELARRPRAPSAPSRRLEPDASNPGWPAAEPWPG</sequence>
<evidence type="ECO:0000256" key="1">
    <source>
        <dbReference type="SAM" id="MobiDB-lite"/>
    </source>
</evidence>
<reference evidence="2" key="1">
    <citation type="journal article" date="2004" name="Nat. Genet.">
        <title>Complete sequencing and characterization of 21,243 full-length human cDNAs.</title>
        <authorList>
            <person name="Ota T."/>
            <person name="Suzuki Y."/>
            <person name="Nishikawa T."/>
            <person name="Otsuki T."/>
            <person name="Sugiyama T."/>
            <person name="Irie R."/>
            <person name="Wakamatsu A."/>
            <person name="Hayashi K."/>
            <person name="Sato H."/>
            <person name="Nagai K."/>
            <person name="Kimura K."/>
            <person name="Makita H."/>
            <person name="Sekine M."/>
            <person name="Obayashi M."/>
            <person name="Nishi T."/>
            <person name="Shibahara T."/>
            <person name="Tanaka T."/>
            <person name="Ishii S."/>
            <person name="Yamamoto J."/>
            <person name="Saito K."/>
            <person name="Kawai Y."/>
            <person name="Isono Y."/>
            <person name="Nakamura Y."/>
            <person name="Nagahari K."/>
            <person name="Murakami K."/>
            <person name="Yasuda T."/>
            <person name="Iwayanagi T."/>
            <person name="Wagatsuma M."/>
            <person name="Shiratori A."/>
            <person name="Sudo H."/>
            <person name="Hosoiri T."/>
            <person name="Kaku Y."/>
            <person name="Kodaira H."/>
            <person name="Kondo H."/>
            <person name="Sugawara M."/>
            <person name="Takahashi M."/>
            <person name="Kanda K."/>
            <person name="Yokoi T."/>
            <person name="Furuya T."/>
            <person name="Kikkawa E."/>
            <person name="Omura Y."/>
            <person name="Abe K."/>
            <person name="Kamihara K."/>
            <person name="Katsuta N."/>
            <person name="Sato K."/>
            <person name="Tanikawa M."/>
            <person name="Yamazaki M."/>
            <person name="Ninomiya K."/>
            <person name="Ishibashi T."/>
            <person name="Yamashita H."/>
            <person name="Murakawa K."/>
            <person name="Fujimori K."/>
            <person name="Tanai H."/>
            <person name="Kimata M."/>
            <person name="Watanabe M."/>
            <person name="Hiraoka S."/>
            <person name="Chiba Y."/>
            <person name="Ishida S."/>
            <person name="Ono Y."/>
            <person name="Takiguchi S."/>
            <person name="Watanabe S."/>
            <person name="Yosida M."/>
            <person name="Hotuta T."/>
            <person name="Kusano J."/>
            <person name="Kanehori K."/>
            <person name="Takahashi-Fujii A."/>
            <person name="Hara H."/>
            <person name="Tanase T."/>
            <person name="Nomura Y."/>
            <person name="Togiya S."/>
            <person name="Komai F."/>
            <person name="Hara R."/>
            <person name="Takeuchi K."/>
            <person name="Arita M."/>
            <person name="Imose N."/>
            <person name="Musashino K."/>
            <person name="Yuuki H."/>
            <person name="Oshima A."/>
            <person name="Sasaki N."/>
            <person name="Aotsuka S."/>
            <person name="Yoshikawa Y."/>
            <person name="Matsunawa H."/>
            <person name="Ichihara T."/>
            <person name="Shiohata N."/>
            <person name="Sano S."/>
            <person name="Moriya S."/>
            <person name="Momiyama H."/>
            <person name="Satoh N."/>
            <person name="Takami S."/>
            <person name="Terashima Y."/>
            <person name="Suzuki O."/>
            <person name="Nakagawa S."/>
            <person name="Senoh A."/>
            <person name="Mizoguchi H."/>
            <person name="Goto Y."/>
            <person name="Shimizu F."/>
            <person name="Wakebe H."/>
            <person name="Hishigaki H."/>
            <person name="Watanabe T."/>
            <person name="Sugiyama A."/>
            <person name="Takemoto M."/>
            <person name="Kawakami B."/>
            <person name="Yamazaki M."/>
            <person name="Watanabe K."/>
            <person name="Kumagai A."/>
            <person name="Itakura S."/>
            <person name="Fukuzumi Y."/>
            <person name="Fujimori Y."/>
            <person name="Komiyama M."/>
            <person name="Tashiro H."/>
            <person name="Tanigami A."/>
            <person name="Fujiwara T."/>
            <person name="Ono T."/>
            <person name="Yamada K."/>
            <person name="Fujii Y."/>
            <person name="Ozaki K."/>
            <person name="Hirao M."/>
            <person name="Ohmori Y."/>
            <person name="Kawabata A."/>
            <person name="Hikiji T."/>
            <person name="Kobatake N."/>
            <person name="Inagaki H."/>
            <person name="Ikema Y."/>
            <person name="Okamoto S."/>
            <person name="Okitani R."/>
            <person name="Kawakami T."/>
            <person name="Noguchi S."/>
            <person name="Itoh T."/>
            <person name="Shigeta K."/>
            <person name="Senba T."/>
            <person name="Matsumura K."/>
            <person name="Nakajima Y."/>
            <person name="Mizuno T."/>
            <person name="Morinaga M."/>
            <person name="Sasaki M."/>
            <person name="Togashi T."/>
            <person name="Oyama M."/>
            <person name="Hata H."/>
            <person name="Watanabe M."/>
            <person name="Komatsu T."/>
            <person name="Mizushima-Sugano J."/>
            <person name="Satoh T."/>
            <person name="Shirai Y."/>
            <person name="Takahashi Y."/>
            <person name="Nakagawa K."/>
            <person name="Okumura K."/>
            <person name="Nagase T."/>
            <person name="Nomura N."/>
            <person name="Kikuchi H."/>
            <person name="Masuho Y."/>
            <person name="Yamashita R."/>
            <person name="Nakai K."/>
            <person name="Yada T."/>
            <person name="Nakamura Y."/>
            <person name="Ohara O."/>
            <person name="Isogai T."/>
            <person name="Sugano S."/>
        </authorList>
    </citation>
    <scope>NUCLEOTIDE SEQUENCE</scope>
    <source>
        <tissue evidence="2">Spleen</tissue>
    </source>
</reference>
<dbReference type="AlphaFoldDB" id="Q9H7I8"/>
<evidence type="ECO:0000313" key="2">
    <source>
        <dbReference type="EMBL" id="BAB15782.1"/>
    </source>
</evidence>
<feature type="region of interest" description="Disordered" evidence="1">
    <location>
        <begin position="93"/>
        <end position="125"/>
    </location>
</feature>
<feature type="compositionally biased region" description="Pro residues" evidence="1">
    <location>
        <begin position="113"/>
        <end position="125"/>
    </location>
</feature>
<feature type="region of interest" description="Disordered" evidence="1">
    <location>
        <begin position="142"/>
        <end position="208"/>
    </location>
</feature>
<proteinExistence type="evidence at transcript level"/>
<gene>
    <name evidence="2" type="primary">FLJ00096</name>
</gene>
<feature type="non-terminal residue" evidence="2">
    <location>
        <position position="1"/>
    </location>
</feature>
<name>Q9H7I8_HUMAN</name>
<accession>Q9H7I8</accession>
<feature type="compositionally biased region" description="Basic and acidic residues" evidence="1">
    <location>
        <begin position="144"/>
        <end position="157"/>
    </location>
</feature>
<organism evidence="2">
    <name type="scientific">Homo sapiens</name>
    <name type="common">Human</name>
    <dbReference type="NCBI Taxonomy" id="9606"/>
    <lineage>
        <taxon>Eukaryota</taxon>
        <taxon>Metazoa</taxon>
        <taxon>Chordata</taxon>
        <taxon>Craniata</taxon>
        <taxon>Vertebrata</taxon>
        <taxon>Euteleostomi</taxon>
        <taxon>Mammalia</taxon>
        <taxon>Eutheria</taxon>
        <taxon>Euarchontoglires</taxon>
        <taxon>Primates</taxon>
        <taxon>Haplorrhini</taxon>
        <taxon>Catarrhini</taxon>
        <taxon>Hominidae</taxon>
        <taxon>Homo</taxon>
    </lineage>
</organism>
<dbReference type="EMBL" id="AK024492">
    <property type="protein sequence ID" value="BAB15782.1"/>
    <property type="molecule type" value="mRNA"/>
</dbReference>
<dbReference type="PhylomeDB" id="Q9H7I8"/>
<protein>
    <submittedName>
        <fullName evidence="2">FLJ00096 protein</fullName>
    </submittedName>
</protein>